<gene>
    <name evidence="1" type="ORF">BJ138DRAFT_1113617</name>
</gene>
<organism evidence="1 2">
    <name type="scientific">Hygrophoropsis aurantiaca</name>
    <dbReference type="NCBI Taxonomy" id="72124"/>
    <lineage>
        <taxon>Eukaryota</taxon>
        <taxon>Fungi</taxon>
        <taxon>Dikarya</taxon>
        <taxon>Basidiomycota</taxon>
        <taxon>Agaricomycotina</taxon>
        <taxon>Agaricomycetes</taxon>
        <taxon>Agaricomycetidae</taxon>
        <taxon>Boletales</taxon>
        <taxon>Coniophorineae</taxon>
        <taxon>Hygrophoropsidaceae</taxon>
        <taxon>Hygrophoropsis</taxon>
    </lineage>
</organism>
<keyword evidence="2" id="KW-1185">Reference proteome</keyword>
<dbReference type="Proteomes" id="UP000790377">
    <property type="component" value="Unassembled WGS sequence"/>
</dbReference>
<comment type="caution">
    <text evidence="1">The sequence shown here is derived from an EMBL/GenBank/DDBJ whole genome shotgun (WGS) entry which is preliminary data.</text>
</comment>
<name>A0ACB8AC47_9AGAM</name>
<protein>
    <submittedName>
        <fullName evidence="1">Uncharacterized protein</fullName>
    </submittedName>
</protein>
<evidence type="ECO:0000313" key="1">
    <source>
        <dbReference type="EMBL" id="KAH7910965.1"/>
    </source>
</evidence>
<dbReference type="EMBL" id="MU267694">
    <property type="protein sequence ID" value="KAH7910965.1"/>
    <property type="molecule type" value="Genomic_DNA"/>
</dbReference>
<proteinExistence type="predicted"/>
<evidence type="ECO:0000313" key="2">
    <source>
        <dbReference type="Proteomes" id="UP000790377"/>
    </source>
</evidence>
<accession>A0ACB8AC47</accession>
<sequence length="426" mass="47352">MGGYDQLCIVCGVSPMGGPTQFFLDHESSAIDMSEEIAKAIAPSNSTLTYEELLEIVHEALLEAYDHDWFADDLHRWPGFRTCIALGFFDDEDGAAELFPDELGKKTRFPNGLKVQTRPVCDAGAGGFGAVVGEEQNVYTHCTSWDRNNPNFFVSEGCYHYLQAWIDMRNLPPPNSSQTPGLSFAGELYEIVNSRKELRDPSHGLFPCIDYGGLEDSCEQYQDEFPPGPYFVNIARGIAEGLRGWDLLTDVMLDFNTWKFLFIVGPVRPIPTKAKKFMYSDVLPFAGHDEQVPVYSVNSPTVLDRVMKEMIGQGSLQWIMPVESMQGETERAVDAANNWLGYSQGISQNKEREAEQVNPLEEAHSDKNTVQTDMGSTRSVSTEGDDGEDTSEHDEQEEGELGPITSGIGSHRCIALYCVISHCKVI</sequence>
<reference evidence="1" key="1">
    <citation type="journal article" date="2021" name="New Phytol.">
        <title>Evolutionary innovations through gain and loss of genes in the ectomycorrhizal Boletales.</title>
        <authorList>
            <person name="Wu G."/>
            <person name="Miyauchi S."/>
            <person name="Morin E."/>
            <person name="Kuo A."/>
            <person name="Drula E."/>
            <person name="Varga T."/>
            <person name="Kohler A."/>
            <person name="Feng B."/>
            <person name="Cao Y."/>
            <person name="Lipzen A."/>
            <person name="Daum C."/>
            <person name="Hundley H."/>
            <person name="Pangilinan J."/>
            <person name="Johnson J."/>
            <person name="Barry K."/>
            <person name="LaButti K."/>
            <person name="Ng V."/>
            <person name="Ahrendt S."/>
            <person name="Min B."/>
            <person name="Choi I.G."/>
            <person name="Park H."/>
            <person name="Plett J.M."/>
            <person name="Magnuson J."/>
            <person name="Spatafora J.W."/>
            <person name="Nagy L.G."/>
            <person name="Henrissat B."/>
            <person name="Grigoriev I.V."/>
            <person name="Yang Z.L."/>
            <person name="Xu J."/>
            <person name="Martin F.M."/>
        </authorList>
    </citation>
    <scope>NUCLEOTIDE SEQUENCE</scope>
    <source>
        <strain evidence="1">ATCC 28755</strain>
    </source>
</reference>